<dbReference type="Gene3D" id="1.10.720.30">
    <property type="entry name" value="SAP domain"/>
    <property type="match status" value="1"/>
</dbReference>
<dbReference type="InterPro" id="IPR025856">
    <property type="entry name" value="HeH/LEM_domain"/>
</dbReference>
<organism evidence="3 4">
    <name type="scientific">Caloranaerobacter azorensis DSM 13643</name>
    <dbReference type="NCBI Taxonomy" id="1121264"/>
    <lineage>
        <taxon>Bacteria</taxon>
        <taxon>Bacillati</taxon>
        <taxon>Bacillota</taxon>
        <taxon>Tissierellia</taxon>
        <taxon>Tissierellales</taxon>
        <taxon>Thermohalobacteraceae</taxon>
        <taxon>Caloranaerobacter</taxon>
    </lineage>
</organism>
<reference evidence="4" key="1">
    <citation type="submission" date="2016-11" db="EMBL/GenBank/DDBJ databases">
        <authorList>
            <person name="Varghese N."/>
            <person name="Submissions S."/>
        </authorList>
    </citation>
    <scope>NUCLEOTIDE SEQUENCE [LARGE SCALE GENOMIC DNA]</scope>
    <source>
        <strain evidence="4">DSM 13643</strain>
    </source>
</reference>
<dbReference type="Proteomes" id="UP000183967">
    <property type="component" value="Unassembled WGS sequence"/>
</dbReference>
<dbReference type="OrthoDB" id="10007724at2"/>
<dbReference type="AlphaFoldDB" id="A0A1M5TWD7"/>
<feature type="domain" description="HeH/LEM" evidence="2">
    <location>
        <begin position="39"/>
        <end position="72"/>
    </location>
</feature>
<accession>A0A1M5TWD7</accession>
<dbReference type="CDD" id="cd12935">
    <property type="entry name" value="LEM_like"/>
    <property type="match status" value="1"/>
</dbReference>
<gene>
    <name evidence="3" type="ORF">SAMN02745135_01167</name>
</gene>
<dbReference type="InterPro" id="IPR036309">
    <property type="entry name" value="T4_recomb_endonuclease_dim_sf"/>
</dbReference>
<feature type="coiled-coil region" evidence="1">
    <location>
        <begin position="9"/>
        <end position="36"/>
    </location>
</feature>
<keyword evidence="4" id="KW-1185">Reference proteome</keyword>
<dbReference type="EMBL" id="FQXO01000025">
    <property type="protein sequence ID" value="SHH54916.1"/>
    <property type="molecule type" value="Genomic_DNA"/>
</dbReference>
<name>A0A1M5TWD7_9FIRM</name>
<keyword evidence="1" id="KW-0175">Coiled coil</keyword>
<sequence length="74" mass="8820">MGATTFYLLELEKKQRKQLERQKQETENQISEDTEIDYNKLTKDEIKSILDEKGVDYDSRAKKDELIKLLKKVK</sequence>
<evidence type="ECO:0000313" key="3">
    <source>
        <dbReference type="EMBL" id="SHH54916.1"/>
    </source>
</evidence>
<evidence type="ECO:0000313" key="4">
    <source>
        <dbReference type="Proteomes" id="UP000183967"/>
    </source>
</evidence>
<dbReference type="RefSeq" id="WP_073196179.1">
    <property type="nucleotide sequence ID" value="NZ_FQXO01000025.1"/>
</dbReference>
<proteinExistence type="predicted"/>
<dbReference type="InterPro" id="IPR036361">
    <property type="entry name" value="SAP_dom_sf"/>
</dbReference>
<dbReference type="SUPFAM" id="SSF68918">
    <property type="entry name" value="Recombination endonuclease VII, C-terminal and dimerization domains"/>
    <property type="match status" value="1"/>
</dbReference>
<evidence type="ECO:0000256" key="1">
    <source>
        <dbReference type="SAM" id="Coils"/>
    </source>
</evidence>
<evidence type="ECO:0000259" key="2">
    <source>
        <dbReference type="Pfam" id="PF12949"/>
    </source>
</evidence>
<dbReference type="Pfam" id="PF12949">
    <property type="entry name" value="HeH"/>
    <property type="match status" value="1"/>
</dbReference>
<protein>
    <submittedName>
        <fullName evidence="3">HeH/LEM domain-containing protein</fullName>
    </submittedName>
</protein>